<gene>
    <name evidence="1" type="ORF">GCM10009745_78820</name>
</gene>
<keyword evidence="2" id="KW-1185">Reference proteome</keyword>
<evidence type="ECO:0008006" key="3">
    <source>
        <dbReference type="Google" id="ProtNLM"/>
    </source>
</evidence>
<evidence type="ECO:0000313" key="2">
    <source>
        <dbReference type="Proteomes" id="UP001500280"/>
    </source>
</evidence>
<evidence type="ECO:0000313" key="1">
    <source>
        <dbReference type="EMBL" id="GAA1718273.1"/>
    </source>
</evidence>
<proteinExistence type="predicted"/>
<dbReference type="EMBL" id="BAAANF010000029">
    <property type="protein sequence ID" value="GAA1718273.1"/>
    <property type="molecule type" value="Genomic_DNA"/>
</dbReference>
<reference evidence="1 2" key="1">
    <citation type="journal article" date="2019" name="Int. J. Syst. Evol. Microbiol.">
        <title>The Global Catalogue of Microorganisms (GCM) 10K type strain sequencing project: providing services to taxonomists for standard genome sequencing and annotation.</title>
        <authorList>
            <consortium name="The Broad Institute Genomics Platform"/>
            <consortium name="The Broad Institute Genome Sequencing Center for Infectious Disease"/>
            <person name="Wu L."/>
            <person name="Ma J."/>
        </authorList>
    </citation>
    <scope>NUCLEOTIDE SEQUENCE [LARGE SCALE GENOMIC DNA]</scope>
    <source>
        <strain evidence="1 2">JCM 14307</strain>
    </source>
</reference>
<name>A0ABN2J598_9ACTN</name>
<dbReference type="Proteomes" id="UP001500280">
    <property type="component" value="Unassembled WGS sequence"/>
</dbReference>
<protein>
    <recommendedName>
        <fullName evidence="3">Carboxypeptidase regulatory-like domain-containing protein</fullName>
    </recommendedName>
</protein>
<organism evidence="1 2">
    <name type="scientific">Kribbella yunnanensis</name>
    <dbReference type="NCBI Taxonomy" id="190194"/>
    <lineage>
        <taxon>Bacteria</taxon>
        <taxon>Bacillati</taxon>
        <taxon>Actinomycetota</taxon>
        <taxon>Actinomycetes</taxon>
        <taxon>Propionibacteriales</taxon>
        <taxon>Kribbellaceae</taxon>
        <taxon>Kribbella</taxon>
    </lineage>
</organism>
<accession>A0ABN2J598</accession>
<sequence length="799" mass="82204">MPGEYVRFSGSLGVKQARPVVVQRHSKTSTRWVTIATISSGRTGAYGATVRAPSAGTYYVRVVAPRIVVRGKVFPALVSATKNSVVVAQTAALTIPTTLMSGQSGTALVSFRPIRMGRTIALQVLRGNKWISVATGRESSRGAASFALAAGAPGTYSYRAYAAPANGAAAVVSVTKRLVVTPAAVTTAPVAEPLTAAEQSNLSAFDPATGSVTFAGGPLAGVAVGDVLVSGPTSATPDGLLRRVQSIAASAGTTTYATQPAALAQVVTNVPDALSSLPLDVVAEQVTAVDPGVTITPASGRAAKVAPRTFVQPDGVTSVDAPTVSFGIDLSKEVTVPGSNAKVTFKMNGPMTVTPRAVFQFDADWGQVKRVEMRAGFGTTSNLTWSVSTPVGTSLANALSSHWSLLTIERWYGAFIGPVPVAVRVKLELIADINVKGQLSLSWKSATNGELTAGLRATAPSLTTPVPVVTTPTGTSSGPSLSLSGSAGGTVGGSLSMYLYGVAGPSGELGVEAKAQASIGSGGALTCSASLGPYASVSLNASFAVLGFTWQHQLWKSSLAPWLRWSACGAPPPPPKPQLVVTPSSGIAGDRLTFDASPRCPAVPAGYFQIVSIKFTDAAGVPFNASWSVGTDSTGKVTPTGIITPVQSELLEDLTGRWYFGREDIPVGRYTVHAQCERHPNDAHDDGSVTQTFAPADYTVTGPSQRLILAPGAVEPGQAFEVSGAQPCPSGTVGVEVTDFDHVYDPVPVDAAGNWTRTITLPGMATVPYLEIGAWCMASADGSIRRSYGHATLTVSHPL</sequence>
<comment type="caution">
    <text evidence="1">The sequence shown here is derived from an EMBL/GenBank/DDBJ whole genome shotgun (WGS) entry which is preliminary data.</text>
</comment>